<feature type="region of interest" description="Disordered" evidence="1">
    <location>
        <begin position="41"/>
        <end position="62"/>
    </location>
</feature>
<name>A0ABW3MM59_9PSEU</name>
<gene>
    <name evidence="2" type="ORF">ACFQ1S_36575</name>
</gene>
<reference evidence="3" key="1">
    <citation type="journal article" date="2019" name="Int. J. Syst. Evol. Microbiol.">
        <title>The Global Catalogue of Microorganisms (GCM) 10K type strain sequencing project: providing services to taxonomists for standard genome sequencing and annotation.</title>
        <authorList>
            <consortium name="The Broad Institute Genomics Platform"/>
            <consortium name="The Broad Institute Genome Sequencing Center for Infectious Disease"/>
            <person name="Wu L."/>
            <person name="Ma J."/>
        </authorList>
    </citation>
    <scope>NUCLEOTIDE SEQUENCE [LARGE SCALE GENOMIC DNA]</scope>
    <source>
        <strain evidence="3">JCM 31486</strain>
    </source>
</reference>
<keyword evidence="3" id="KW-1185">Reference proteome</keyword>
<proteinExistence type="predicted"/>
<organism evidence="2 3">
    <name type="scientific">Kibdelosporangium lantanae</name>
    <dbReference type="NCBI Taxonomy" id="1497396"/>
    <lineage>
        <taxon>Bacteria</taxon>
        <taxon>Bacillati</taxon>
        <taxon>Actinomycetota</taxon>
        <taxon>Actinomycetes</taxon>
        <taxon>Pseudonocardiales</taxon>
        <taxon>Pseudonocardiaceae</taxon>
        <taxon>Kibdelosporangium</taxon>
    </lineage>
</organism>
<feature type="compositionally biased region" description="Basic and acidic residues" evidence="1">
    <location>
        <begin position="43"/>
        <end position="62"/>
    </location>
</feature>
<protein>
    <submittedName>
        <fullName evidence="2">Acetoacetate decarboxylase family protein</fullName>
    </submittedName>
</protein>
<dbReference type="Proteomes" id="UP001597045">
    <property type="component" value="Unassembled WGS sequence"/>
</dbReference>
<evidence type="ECO:0000256" key="1">
    <source>
        <dbReference type="SAM" id="MobiDB-lite"/>
    </source>
</evidence>
<sequence length="62" mass="6824">WSGDAELSLFEAPTEELAVLRVDEVIGAYYRQVGVTWNGGRVLESRPSEPGSGERLESRCTP</sequence>
<feature type="non-terminal residue" evidence="2">
    <location>
        <position position="1"/>
    </location>
</feature>
<dbReference type="InterPro" id="IPR010451">
    <property type="entry name" value="Acetoacetate_decarboxylase"/>
</dbReference>
<evidence type="ECO:0000313" key="2">
    <source>
        <dbReference type="EMBL" id="MFD1050654.1"/>
    </source>
</evidence>
<evidence type="ECO:0000313" key="3">
    <source>
        <dbReference type="Proteomes" id="UP001597045"/>
    </source>
</evidence>
<dbReference type="Pfam" id="PF06314">
    <property type="entry name" value="ADC"/>
    <property type="match status" value="1"/>
</dbReference>
<accession>A0ABW3MM59</accession>
<dbReference type="Gene3D" id="2.40.400.10">
    <property type="entry name" value="Acetoacetate decarboxylase-like"/>
    <property type="match status" value="1"/>
</dbReference>
<dbReference type="EMBL" id="JBHTIS010002998">
    <property type="protein sequence ID" value="MFD1050654.1"/>
    <property type="molecule type" value="Genomic_DNA"/>
</dbReference>
<dbReference type="SUPFAM" id="SSF160104">
    <property type="entry name" value="Acetoacetate decarboxylase-like"/>
    <property type="match status" value="1"/>
</dbReference>
<comment type="caution">
    <text evidence="2">The sequence shown here is derived from an EMBL/GenBank/DDBJ whole genome shotgun (WGS) entry which is preliminary data.</text>
</comment>
<dbReference type="InterPro" id="IPR023375">
    <property type="entry name" value="ADC_dom_sf"/>
</dbReference>